<sequence length="73" mass="8420">MHKLCREKSGGLTKKELYDYFAGKELGFALEIGELITPTEPLTLSSLDEKIRAPQSYMYSTQSFSKKLLTHWY</sequence>
<name>A0A160TEJ6_9ZZZZ</name>
<protein>
    <submittedName>
        <fullName evidence="1">Uncharacterized protein</fullName>
    </submittedName>
</protein>
<proteinExistence type="predicted"/>
<evidence type="ECO:0000313" key="1">
    <source>
        <dbReference type="EMBL" id="CUS41757.1"/>
    </source>
</evidence>
<accession>A0A160TEJ6</accession>
<dbReference type="AlphaFoldDB" id="A0A160TEJ6"/>
<gene>
    <name evidence="1" type="ORF">MGWOODY_Tha2846</name>
</gene>
<dbReference type="EMBL" id="CZQC01000051">
    <property type="protein sequence ID" value="CUS41757.1"/>
    <property type="molecule type" value="Genomic_DNA"/>
</dbReference>
<reference evidence="1" key="1">
    <citation type="submission" date="2015-10" db="EMBL/GenBank/DDBJ databases">
        <authorList>
            <person name="Gilbert D.G."/>
        </authorList>
    </citation>
    <scope>NUCLEOTIDE SEQUENCE</scope>
</reference>
<organism evidence="1">
    <name type="scientific">hydrothermal vent metagenome</name>
    <dbReference type="NCBI Taxonomy" id="652676"/>
    <lineage>
        <taxon>unclassified sequences</taxon>
        <taxon>metagenomes</taxon>
        <taxon>ecological metagenomes</taxon>
    </lineage>
</organism>